<evidence type="ECO:0000256" key="5">
    <source>
        <dbReference type="PROSITE-ProRule" id="PRU10015"/>
    </source>
</evidence>
<dbReference type="InterPro" id="IPR030390">
    <property type="entry name" value="MeTrfase_TrmA_AS"/>
</dbReference>
<feature type="compositionally biased region" description="Acidic residues" evidence="6">
    <location>
        <begin position="244"/>
        <end position="256"/>
    </location>
</feature>
<dbReference type="InterPro" id="IPR030391">
    <property type="entry name" value="MeTrfase_TrmA_CS"/>
</dbReference>
<dbReference type="PANTHER" id="PTHR45904">
    <property type="entry name" value="TRNA (URACIL-5-)-METHYLTRANSFERASE"/>
    <property type="match status" value="1"/>
</dbReference>
<dbReference type="GO" id="GO:0009451">
    <property type="term" value="P:RNA modification"/>
    <property type="evidence" value="ECO:0007669"/>
    <property type="project" value="UniProtKB-ARBA"/>
</dbReference>
<dbReference type="GO" id="GO:0003723">
    <property type="term" value="F:RNA binding"/>
    <property type="evidence" value="ECO:0007669"/>
    <property type="project" value="TreeGrafter"/>
</dbReference>
<evidence type="ECO:0000256" key="6">
    <source>
        <dbReference type="SAM" id="MobiDB-lite"/>
    </source>
</evidence>
<name>A0A9K3CVE9_9EUKA</name>
<dbReference type="SUPFAM" id="SSF53335">
    <property type="entry name" value="S-adenosyl-L-methionine-dependent methyltransferases"/>
    <property type="match status" value="1"/>
</dbReference>
<dbReference type="PANTHER" id="PTHR45904:SF2">
    <property type="entry name" value="TRNA (URACIL-5-)-METHYLTRANSFERASE HOMOLOG A"/>
    <property type="match status" value="1"/>
</dbReference>
<dbReference type="PROSITE" id="PS51687">
    <property type="entry name" value="SAM_MT_RNA_M5U"/>
    <property type="match status" value="1"/>
</dbReference>
<dbReference type="InterPro" id="IPR045850">
    <property type="entry name" value="TRM2_met"/>
</dbReference>
<keyword evidence="8" id="KW-1185">Reference proteome</keyword>
<feature type="active site" evidence="5">
    <location>
        <position position="637"/>
    </location>
</feature>
<evidence type="ECO:0000313" key="7">
    <source>
        <dbReference type="EMBL" id="GIQ83167.1"/>
    </source>
</evidence>
<dbReference type="PROSITE" id="PS01230">
    <property type="entry name" value="TRMA_1"/>
    <property type="match status" value="1"/>
</dbReference>
<comment type="similarity">
    <text evidence="4">Belongs to the class I-like SAM-binding methyltransferase superfamily. RNA M5U methyltransferase family.</text>
</comment>
<dbReference type="InterPro" id="IPR010280">
    <property type="entry name" value="U5_MeTrfase_fam"/>
</dbReference>
<feature type="binding site" evidence="4">
    <location>
        <position position="609"/>
    </location>
    <ligand>
        <name>S-adenosyl-L-methionine</name>
        <dbReference type="ChEBI" id="CHEBI:59789"/>
    </ligand>
</feature>
<reference evidence="7 8" key="1">
    <citation type="journal article" date="2018" name="PLoS ONE">
        <title>The draft genome of Kipferlia bialata reveals reductive genome evolution in fornicate parasites.</title>
        <authorList>
            <person name="Tanifuji G."/>
            <person name="Takabayashi S."/>
            <person name="Kume K."/>
            <person name="Takagi M."/>
            <person name="Nakayama T."/>
            <person name="Kamikawa R."/>
            <person name="Inagaki Y."/>
            <person name="Hashimoto T."/>
        </authorList>
    </citation>
    <scope>NUCLEOTIDE SEQUENCE [LARGE SCALE GENOMIC DNA]</scope>
    <source>
        <strain evidence="7">NY0173</strain>
    </source>
</reference>
<protein>
    <submittedName>
        <fullName evidence="7">(Uracil-5)-methyltransferase family protein</fullName>
    </submittedName>
</protein>
<dbReference type="GO" id="GO:0008757">
    <property type="term" value="F:S-adenosylmethionine-dependent methyltransferase activity"/>
    <property type="evidence" value="ECO:0007669"/>
    <property type="project" value="UniProtKB-ARBA"/>
</dbReference>
<feature type="binding site" evidence="4">
    <location>
        <position position="499"/>
    </location>
    <ligand>
        <name>S-adenosyl-L-methionine</name>
        <dbReference type="ChEBI" id="CHEBI:59789"/>
    </ligand>
</feature>
<dbReference type="Proteomes" id="UP000265618">
    <property type="component" value="Unassembled WGS sequence"/>
</dbReference>
<dbReference type="GO" id="GO:0006396">
    <property type="term" value="P:RNA processing"/>
    <property type="evidence" value="ECO:0007669"/>
    <property type="project" value="InterPro"/>
</dbReference>
<dbReference type="GO" id="GO:0008173">
    <property type="term" value="F:RNA methyltransferase activity"/>
    <property type="evidence" value="ECO:0007669"/>
    <property type="project" value="InterPro"/>
</dbReference>
<dbReference type="InterPro" id="IPR029063">
    <property type="entry name" value="SAM-dependent_MTases_sf"/>
</dbReference>
<dbReference type="GO" id="GO:0032259">
    <property type="term" value="P:methylation"/>
    <property type="evidence" value="ECO:0007669"/>
    <property type="project" value="UniProtKB-KW"/>
</dbReference>
<feature type="active site" description="Nucleophile" evidence="4">
    <location>
        <position position="637"/>
    </location>
</feature>
<feature type="compositionally biased region" description="Basic and acidic residues" evidence="6">
    <location>
        <begin position="328"/>
        <end position="339"/>
    </location>
</feature>
<feature type="region of interest" description="Disordered" evidence="6">
    <location>
        <begin position="237"/>
        <end position="260"/>
    </location>
</feature>
<keyword evidence="3 4" id="KW-0949">S-adenosyl-L-methionine</keyword>
<feature type="region of interest" description="Disordered" evidence="6">
    <location>
        <begin position="318"/>
        <end position="371"/>
    </location>
</feature>
<evidence type="ECO:0000256" key="3">
    <source>
        <dbReference type="ARBA" id="ARBA00022691"/>
    </source>
</evidence>
<evidence type="ECO:0000256" key="2">
    <source>
        <dbReference type="ARBA" id="ARBA00022679"/>
    </source>
</evidence>
<dbReference type="AlphaFoldDB" id="A0A9K3CVE9"/>
<sequence>MDTSTNEEQREAVSTDNGGDVASDTRPSLMRVVVHNVSKWATKDEMAKVIAAVPGMAELKGYVVAKKAPGMASVIVDFPPALKAPLCACLGTLGKVAEVDREEEQRRTDRIMYKRQQQRAKREAKRQLRIAEAEGQEQPEPEDICTPEAMCSVVAPLLLEGEEAATLRKARDVRNSLAKKCFSKMRKDKRGHPVWLDSLDRSQPFFRPPPVLQSPVAEGYRNKVEFSILPALVRKDREGREAEAEAETETEAETEADALPPMCVGISRRVTDPALGLDEARAYPAAWLEQARIFPPSVCVAAQALEAFLNSDQVPSDLRPHSYNMGRGGERGGKRERQADTPAAVCGDTPIQDTKEGEDKAEEKGEGAEVPKAAETKVDVGFWHQLRIRLHTPDEDDVYTAAYAILGVQDSRGGPADMEAGAHLCVTKALEAVAASLSGCDSISRVDTAVQLYHGSKALGVYTPDTLTPTPGPTLLYRVKHQNTQARVPYQVSEGGFVQVNQAASDVLFDAVAQQALKCYPSAPHIRLMDVCSGSGAMGLAVSHCAHQMGRQVSIWGVDIIEGSILTARANAEALGLDAEYVVGDARQAVQQYLDNLPQDGVPTVCVVDPSRAGLHPSVLKALRMESRIEHIIYVACSHKALAKDCLSLMERRGNRFPYNPFVPEAYFCVDMFPHTRHVETVLCMTRACDSTGDFAPQGAVAADAGTAETEATV</sequence>
<evidence type="ECO:0000256" key="4">
    <source>
        <dbReference type="PROSITE-ProRule" id="PRU01024"/>
    </source>
</evidence>
<feature type="region of interest" description="Disordered" evidence="6">
    <location>
        <begin position="1"/>
        <end position="24"/>
    </location>
</feature>
<dbReference type="Gene3D" id="3.40.50.150">
    <property type="entry name" value="Vaccinia Virus protein VP39"/>
    <property type="match status" value="1"/>
</dbReference>
<feature type="binding site" evidence="4">
    <location>
        <position position="559"/>
    </location>
    <ligand>
        <name>S-adenosyl-L-methionine</name>
        <dbReference type="ChEBI" id="CHEBI:59789"/>
    </ligand>
</feature>
<dbReference type="PROSITE" id="PS01231">
    <property type="entry name" value="TRMA_2"/>
    <property type="match status" value="1"/>
</dbReference>
<gene>
    <name evidence="7" type="ORF">KIPB_004442</name>
</gene>
<keyword evidence="2 4" id="KW-0808">Transferase</keyword>
<comment type="caution">
    <text evidence="7">The sequence shown here is derived from an EMBL/GenBank/DDBJ whole genome shotgun (WGS) entry which is preliminary data.</text>
</comment>
<organism evidence="7 8">
    <name type="scientific">Kipferlia bialata</name>
    <dbReference type="NCBI Taxonomy" id="797122"/>
    <lineage>
        <taxon>Eukaryota</taxon>
        <taxon>Metamonada</taxon>
        <taxon>Carpediemonas-like organisms</taxon>
        <taxon>Kipferlia</taxon>
    </lineage>
</organism>
<evidence type="ECO:0000313" key="8">
    <source>
        <dbReference type="Proteomes" id="UP000265618"/>
    </source>
</evidence>
<accession>A0A9K3CVE9</accession>
<comment type="caution">
    <text evidence="4">Lacks conserved residue(s) required for the propagation of feature annotation.</text>
</comment>
<keyword evidence="1 4" id="KW-0489">Methyltransferase</keyword>
<dbReference type="EMBL" id="BDIP01000951">
    <property type="protein sequence ID" value="GIQ83167.1"/>
    <property type="molecule type" value="Genomic_DNA"/>
</dbReference>
<feature type="compositionally biased region" description="Basic and acidic residues" evidence="6">
    <location>
        <begin position="353"/>
        <end position="371"/>
    </location>
</feature>
<proteinExistence type="inferred from homology"/>
<evidence type="ECO:0000256" key="1">
    <source>
        <dbReference type="ARBA" id="ARBA00022603"/>
    </source>
</evidence>
<dbReference type="OrthoDB" id="10250660at2759"/>